<dbReference type="InterPro" id="IPR058488">
    <property type="entry name" value="DUF8175"/>
</dbReference>
<dbReference type="AlphaFoldDB" id="A0A448PPJ8"/>
<dbReference type="Proteomes" id="UP000268658">
    <property type="component" value="Chromosome"/>
</dbReference>
<reference evidence="2 3" key="1">
    <citation type="submission" date="2018-12" db="EMBL/GenBank/DDBJ databases">
        <authorList>
            <consortium name="Pathogen Informatics"/>
        </authorList>
    </citation>
    <scope>NUCLEOTIDE SEQUENCE [LARGE SCALE GENOMIC DNA]</scope>
    <source>
        <strain evidence="2 3">NCTC10951</strain>
    </source>
</reference>
<evidence type="ECO:0000259" key="1">
    <source>
        <dbReference type="Pfam" id="PF26526"/>
    </source>
</evidence>
<dbReference type="Pfam" id="PF26526">
    <property type="entry name" value="DUF8175"/>
    <property type="match status" value="1"/>
</dbReference>
<evidence type="ECO:0000313" key="2">
    <source>
        <dbReference type="EMBL" id="VEI18457.1"/>
    </source>
</evidence>
<organism evidence="2 3">
    <name type="scientific">Actinomyces viscosus</name>
    <dbReference type="NCBI Taxonomy" id="1656"/>
    <lineage>
        <taxon>Bacteria</taxon>
        <taxon>Bacillati</taxon>
        <taxon>Actinomycetota</taxon>
        <taxon>Actinomycetes</taxon>
        <taxon>Actinomycetales</taxon>
        <taxon>Actinomycetaceae</taxon>
        <taxon>Actinomyces</taxon>
    </lineage>
</organism>
<proteinExistence type="predicted"/>
<dbReference type="KEGG" id="avc:NCTC10951_02727"/>
<evidence type="ECO:0000313" key="3">
    <source>
        <dbReference type="Proteomes" id="UP000268658"/>
    </source>
</evidence>
<gene>
    <name evidence="2" type="ORF">NCTC10951_02727</name>
</gene>
<sequence>MCGLAAGDQQVPVQAPVGDITTIAPGVGVPVVDGAGPGIRTGISRCFAHSPTGAVVASANWMKWFSSQQRLPEVITTLMAEGEDRDRLARQVDDGWDGSTTSPVGIKGFKVDVRSSDEVVVTLAVRTGRSSDEGLVSWPVLLRWENGDWKVVAPASNAWGQEPVASVAAGGFTEWNI</sequence>
<accession>A0A448PPJ8</accession>
<dbReference type="EMBL" id="LR134477">
    <property type="protein sequence ID" value="VEI18457.1"/>
    <property type="molecule type" value="Genomic_DNA"/>
</dbReference>
<feature type="domain" description="DUF8175" evidence="1">
    <location>
        <begin position="2"/>
        <end position="168"/>
    </location>
</feature>
<name>A0A448PPJ8_ACTVI</name>
<protein>
    <recommendedName>
        <fullName evidence="1">DUF8175 domain-containing protein</fullName>
    </recommendedName>
</protein>